<evidence type="ECO:0000256" key="3">
    <source>
        <dbReference type="ARBA" id="ARBA00012744"/>
    </source>
</evidence>
<dbReference type="PRINTS" id="PR00133">
    <property type="entry name" value="GLHYDRLASE3"/>
</dbReference>
<dbReference type="EMBL" id="CP044016">
    <property type="protein sequence ID" value="QES89836.1"/>
    <property type="molecule type" value="Genomic_DNA"/>
</dbReference>
<dbReference type="OrthoDB" id="721009at2"/>
<feature type="chain" id="PRO_5024431357" description="beta-glucosidase" evidence="7">
    <location>
        <begin position="28"/>
        <end position="757"/>
    </location>
</feature>
<dbReference type="GO" id="GO:0009251">
    <property type="term" value="P:glucan catabolic process"/>
    <property type="evidence" value="ECO:0007669"/>
    <property type="project" value="TreeGrafter"/>
</dbReference>
<comment type="catalytic activity">
    <reaction evidence="1">
        <text>Hydrolysis of terminal, non-reducing beta-D-glucosyl residues with release of beta-D-glucose.</text>
        <dbReference type="EC" id="3.2.1.21"/>
    </reaction>
</comment>
<dbReference type="Proteomes" id="UP000292424">
    <property type="component" value="Chromosome"/>
</dbReference>
<evidence type="ECO:0000256" key="6">
    <source>
        <dbReference type="ARBA" id="ARBA00023295"/>
    </source>
</evidence>
<dbReference type="EC" id="3.2.1.21" evidence="3"/>
<dbReference type="Gene3D" id="3.40.50.1700">
    <property type="entry name" value="Glycoside hydrolase family 3 C-terminal domain"/>
    <property type="match status" value="1"/>
</dbReference>
<evidence type="ECO:0000259" key="8">
    <source>
        <dbReference type="SMART" id="SM01217"/>
    </source>
</evidence>
<evidence type="ECO:0000256" key="2">
    <source>
        <dbReference type="ARBA" id="ARBA00005336"/>
    </source>
</evidence>
<evidence type="ECO:0000256" key="4">
    <source>
        <dbReference type="ARBA" id="ARBA00022729"/>
    </source>
</evidence>
<dbReference type="Gene3D" id="3.20.20.300">
    <property type="entry name" value="Glycoside hydrolase, family 3, N-terminal domain"/>
    <property type="match status" value="1"/>
</dbReference>
<dbReference type="Pfam" id="PF14310">
    <property type="entry name" value="Fn3-like"/>
    <property type="match status" value="1"/>
</dbReference>
<dbReference type="InterPro" id="IPR013783">
    <property type="entry name" value="Ig-like_fold"/>
</dbReference>
<dbReference type="SUPFAM" id="SSF51445">
    <property type="entry name" value="(Trans)glycosidases"/>
    <property type="match status" value="1"/>
</dbReference>
<dbReference type="InterPro" id="IPR001764">
    <property type="entry name" value="Glyco_hydro_3_N"/>
</dbReference>
<dbReference type="KEGG" id="arac:E0W69_014600"/>
<reference evidence="9 10" key="1">
    <citation type="submission" date="2019-09" db="EMBL/GenBank/DDBJ databases">
        <title>Complete genome sequence of Arachidicoccus sp. B3-10 isolated from apple orchard soil.</title>
        <authorList>
            <person name="Kim H.S."/>
            <person name="Han K.-I."/>
            <person name="Suh M.K."/>
            <person name="Lee K.C."/>
            <person name="Eom M.K."/>
            <person name="Kim J.-S."/>
            <person name="Kang S.W."/>
            <person name="Sin Y."/>
            <person name="Lee J.-S."/>
        </authorList>
    </citation>
    <scope>NUCLEOTIDE SEQUENCE [LARGE SCALE GENOMIC DNA]</scope>
    <source>
        <strain evidence="9 10">B3-10</strain>
    </source>
</reference>
<accession>A0A5P2G1Z7</accession>
<comment type="similarity">
    <text evidence="2">Belongs to the glycosyl hydrolase 3 family.</text>
</comment>
<feature type="signal peptide" evidence="7">
    <location>
        <begin position="1"/>
        <end position="27"/>
    </location>
</feature>
<dbReference type="InterPro" id="IPR036881">
    <property type="entry name" value="Glyco_hydro_3_C_sf"/>
</dbReference>
<dbReference type="SUPFAM" id="SSF52279">
    <property type="entry name" value="Beta-D-glucan exohydrolase, C-terminal domain"/>
    <property type="match status" value="1"/>
</dbReference>
<dbReference type="PANTHER" id="PTHR30620">
    <property type="entry name" value="PERIPLASMIC BETA-GLUCOSIDASE-RELATED"/>
    <property type="match status" value="1"/>
</dbReference>
<dbReference type="InterPro" id="IPR002772">
    <property type="entry name" value="Glyco_hydro_3_C"/>
</dbReference>
<feature type="domain" description="Fibronectin type III-like" evidence="8">
    <location>
        <begin position="676"/>
        <end position="745"/>
    </location>
</feature>
<keyword evidence="10" id="KW-1185">Reference proteome</keyword>
<proteinExistence type="inferred from homology"/>
<keyword evidence="5 9" id="KW-0378">Hydrolase</keyword>
<dbReference type="AlphaFoldDB" id="A0A5P2G1Z7"/>
<dbReference type="FunFam" id="2.60.40.10:FF:000495">
    <property type="entry name" value="Periplasmic beta-glucosidase"/>
    <property type="match status" value="1"/>
</dbReference>
<name>A0A5P2G1Z7_9BACT</name>
<dbReference type="InterPro" id="IPR026891">
    <property type="entry name" value="Fn3-like"/>
</dbReference>
<dbReference type="PANTHER" id="PTHR30620:SF16">
    <property type="entry name" value="LYSOSOMAL BETA GLUCOSIDASE"/>
    <property type="match status" value="1"/>
</dbReference>
<dbReference type="Pfam" id="PF01915">
    <property type="entry name" value="Glyco_hydro_3_C"/>
    <property type="match status" value="1"/>
</dbReference>
<gene>
    <name evidence="9" type="primary">bglX</name>
    <name evidence="9" type="ORF">E0W69_014600</name>
</gene>
<dbReference type="InterPro" id="IPR051915">
    <property type="entry name" value="Cellulose_Degrad_GH3"/>
</dbReference>
<evidence type="ECO:0000313" key="10">
    <source>
        <dbReference type="Proteomes" id="UP000292424"/>
    </source>
</evidence>
<evidence type="ECO:0000256" key="5">
    <source>
        <dbReference type="ARBA" id="ARBA00022801"/>
    </source>
</evidence>
<dbReference type="Gene3D" id="2.60.40.10">
    <property type="entry name" value="Immunoglobulins"/>
    <property type="match status" value="1"/>
</dbReference>
<dbReference type="GO" id="GO:0008422">
    <property type="term" value="F:beta-glucosidase activity"/>
    <property type="evidence" value="ECO:0007669"/>
    <property type="project" value="UniProtKB-EC"/>
</dbReference>
<evidence type="ECO:0000256" key="1">
    <source>
        <dbReference type="ARBA" id="ARBA00000448"/>
    </source>
</evidence>
<dbReference type="SMART" id="SM01217">
    <property type="entry name" value="Fn3_like"/>
    <property type="match status" value="1"/>
</dbReference>
<organism evidence="9 10">
    <name type="scientific">Rhizosphaericola mali</name>
    <dbReference type="NCBI Taxonomy" id="2545455"/>
    <lineage>
        <taxon>Bacteria</taxon>
        <taxon>Pseudomonadati</taxon>
        <taxon>Bacteroidota</taxon>
        <taxon>Chitinophagia</taxon>
        <taxon>Chitinophagales</taxon>
        <taxon>Chitinophagaceae</taxon>
        <taxon>Rhizosphaericola</taxon>
    </lineage>
</organism>
<evidence type="ECO:0000313" key="9">
    <source>
        <dbReference type="EMBL" id="QES89836.1"/>
    </source>
</evidence>
<dbReference type="InterPro" id="IPR017853">
    <property type="entry name" value="GH"/>
</dbReference>
<dbReference type="InterPro" id="IPR036962">
    <property type="entry name" value="Glyco_hydro_3_N_sf"/>
</dbReference>
<dbReference type="NCBIfam" id="NF011678">
    <property type="entry name" value="PRK15098.1"/>
    <property type="match status" value="1"/>
</dbReference>
<protein>
    <recommendedName>
        <fullName evidence="3">beta-glucosidase</fullName>
        <ecNumber evidence="3">3.2.1.21</ecNumber>
    </recommendedName>
</protein>
<keyword evidence="6 9" id="KW-0326">Glycosidase</keyword>
<dbReference type="Pfam" id="PF00933">
    <property type="entry name" value="Glyco_hydro_3"/>
    <property type="match status" value="1"/>
</dbReference>
<sequence>MKRRNMNKTTILMMGILSFTQVSTSLAQTKNKTAIYMNQHKPTSERVQDLLGKMTIAEKAGQLNQINGGAFTGPALNDEGQKGKMDAVASGQVGSMLNVIGVDETMAIQKIAVEKSRLGIPLLFGYDVIHGYKTIFPIPLAEACSWDLPQIEKNSAVAASEASAAGIHWAFAPMCDISNDPRWGRVMEGIGEDPWYGALVSAARVKGTQGDLSNDNLLACVKHFAAYGTVESGREYNFTDVSRFQLWNKYLPPYKAAVEAGAVTVMNGFTTFEGEPVSASKYLITDVLKNKWNFGGFLVSDWNSFGEMVTWGAASDTKEAIYKAFKAGSMMDMETRGMVKFIPELIKEGKITENELNYAVGKILEAKFKLGLFDDPYKFCNKERESNEIFTDGNKSEALKAAEGSIVLLKNDNNVLPLNISQKKIALIGELAASHDDMFDFWIGQGDAKDAISLKEGLENKYKSNVQYAPGYSLDVKSSANYINDAVALANNSDAVVVNIGISGKMAGEDRSLANPIIPENQVELLKALKKTGKPIVAVISAGRPLILTDILPYVDAVIYSWILGTETGNAITNILDGTHNPSAKTVMSFPYAVGQIPVYYNHFNTGRPNPTDDAGNWYSRYRDIPRDPLFPFGFGLSYSTFEYSNLKLNKTFINKNEKLIVTVELKNTGNYDGTEISQLYIRDVAASVIRPVKELKGFQKTLLKKGASTTLTFTIGSKELEYYNMSGDSVLEPGKFEVFVGGNSKDVLSSSFELTK</sequence>
<keyword evidence="4 7" id="KW-0732">Signal</keyword>
<evidence type="ECO:0000256" key="7">
    <source>
        <dbReference type="SAM" id="SignalP"/>
    </source>
</evidence>